<dbReference type="eggNOG" id="COG0589">
    <property type="taxonomic scope" value="Bacteria"/>
</dbReference>
<reference evidence="3 4" key="1">
    <citation type="submission" date="2006-06" db="EMBL/GenBank/DDBJ databases">
        <title>Complete sequence of Rubrobacter xylanophilus DSM 9941.</title>
        <authorList>
            <consortium name="US DOE Joint Genome Institute"/>
            <person name="Copeland A."/>
            <person name="Lucas S."/>
            <person name="Lapidus A."/>
            <person name="Barry K."/>
            <person name="Detter J.C."/>
            <person name="Glavina del Rio T."/>
            <person name="Hammon N."/>
            <person name="Israni S."/>
            <person name="Dalin E."/>
            <person name="Tice H."/>
            <person name="Pitluck S."/>
            <person name="Munk A.C."/>
            <person name="Brettin T."/>
            <person name="Bruce D."/>
            <person name="Han C."/>
            <person name="Tapia R."/>
            <person name="Gilna P."/>
            <person name="Schmutz J."/>
            <person name="Larimer F."/>
            <person name="Land M."/>
            <person name="Hauser L."/>
            <person name="Kyrpides N."/>
            <person name="Lykidis A."/>
            <person name="da Costa M.S."/>
            <person name="Rainey F.A."/>
            <person name="Empadinhas N."/>
            <person name="Jolivet E."/>
            <person name="Battista J.R."/>
            <person name="Richardson P."/>
        </authorList>
    </citation>
    <scope>NUCLEOTIDE SEQUENCE [LARGE SCALE GENOMIC DNA]</scope>
    <source>
        <strain evidence="4">DSM 9941 / NBRC 16129 / PRD-1</strain>
    </source>
</reference>
<dbReference type="SUPFAM" id="SSF52402">
    <property type="entry name" value="Adenine nucleotide alpha hydrolases-like"/>
    <property type="match status" value="1"/>
</dbReference>
<evidence type="ECO:0000313" key="4">
    <source>
        <dbReference type="Proteomes" id="UP000006637"/>
    </source>
</evidence>
<dbReference type="Gene3D" id="3.40.50.620">
    <property type="entry name" value="HUPs"/>
    <property type="match status" value="1"/>
</dbReference>
<dbReference type="InterPro" id="IPR006015">
    <property type="entry name" value="Universal_stress_UspA"/>
</dbReference>
<dbReference type="STRING" id="266117.Rxyl_0917"/>
<dbReference type="AlphaFoldDB" id="Q1AXJ4"/>
<dbReference type="KEGG" id="rxy:Rxyl_0917"/>
<gene>
    <name evidence="3" type="ordered locus">Rxyl_0917</name>
</gene>
<organism evidence="3 4">
    <name type="scientific">Rubrobacter xylanophilus (strain DSM 9941 / JCM 11954 / NBRC 16129 / PRD-1)</name>
    <dbReference type="NCBI Taxonomy" id="266117"/>
    <lineage>
        <taxon>Bacteria</taxon>
        <taxon>Bacillati</taxon>
        <taxon>Actinomycetota</taxon>
        <taxon>Rubrobacteria</taxon>
        <taxon>Rubrobacterales</taxon>
        <taxon>Rubrobacteraceae</taxon>
        <taxon>Rubrobacter</taxon>
    </lineage>
</organism>
<dbReference type="HOGENOM" id="CLU_049301_16_2_11"/>
<proteinExistence type="inferred from homology"/>
<dbReference type="InterPro" id="IPR014729">
    <property type="entry name" value="Rossmann-like_a/b/a_fold"/>
</dbReference>
<dbReference type="Proteomes" id="UP000006637">
    <property type="component" value="Chromosome"/>
</dbReference>
<evidence type="ECO:0000313" key="3">
    <source>
        <dbReference type="EMBL" id="ABG03884.1"/>
    </source>
</evidence>
<comment type="similarity">
    <text evidence="1">Belongs to the universal stress protein A family.</text>
</comment>
<dbReference type="Pfam" id="PF00582">
    <property type="entry name" value="Usp"/>
    <property type="match status" value="1"/>
</dbReference>
<dbReference type="EMBL" id="CP000386">
    <property type="protein sequence ID" value="ABG03884.1"/>
    <property type="molecule type" value="Genomic_DNA"/>
</dbReference>
<keyword evidence="4" id="KW-1185">Reference proteome</keyword>
<dbReference type="InterPro" id="IPR006016">
    <property type="entry name" value="UspA"/>
</dbReference>
<sequence length="165" mass="17849">MVRVYGRVLVAVDWSRASDDCVLEHGAVLARRMGARMCVISVWETPPSFQLVAQEVEWLPQESLEERLGAVEERARRVAGEAGVELGEVRVVRGNPGREILRYAEEEGFDLVVLGRRGGGVAHRFRLGSTVHRVVSCCSCSVVIVPPCVPVEGLVSGRAAGEVGG</sequence>
<dbReference type="CDD" id="cd00293">
    <property type="entry name" value="USP-like"/>
    <property type="match status" value="1"/>
</dbReference>
<evidence type="ECO:0000256" key="1">
    <source>
        <dbReference type="ARBA" id="ARBA00008791"/>
    </source>
</evidence>
<evidence type="ECO:0000259" key="2">
    <source>
        <dbReference type="Pfam" id="PF00582"/>
    </source>
</evidence>
<dbReference type="PANTHER" id="PTHR46268">
    <property type="entry name" value="STRESS RESPONSE PROTEIN NHAX"/>
    <property type="match status" value="1"/>
</dbReference>
<dbReference type="PRINTS" id="PR01438">
    <property type="entry name" value="UNVRSLSTRESS"/>
</dbReference>
<dbReference type="PANTHER" id="PTHR46268:SF15">
    <property type="entry name" value="UNIVERSAL STRESS PROTEIN HP_0031"/>
    <property type="match status" value="1"/>
</dbReference>
<accession>Q1AXJ4</accession>
<name>Q1AXJ4_RUBXD</name>
<feature type="domain" description="UspA" evidence="2">
    <location>
        <begin position="5"/>
        <end position="146"/>
    </location>
</feature>
<protein>
    <submittedName>
        <fullName evidence="3">UspA</fullName>
    </submittedName>
</protein>